<sequence>MVSPKLSSVNSLYVRKEEPFISCDWSSAFVCLIFSSYTPVSLCTSCNTANHSADSTCKPTFCQELLFQSPMESSPETNQESDESNLRASSTLADTESCVVKPVHVPRPTRLCLNVSTSPYPVLIGNLLYGISHAANKVSLDDVVYNKICYQHFQNESCFNTAFSSKQVGLQKEAATWLNYHFYALMPMSVLSCLILSSYCDRVGFKLPYVFACLGNIFCTGYLSLLATPQFIGWPMPVTLIYSFLYSCLGTVKMTLVASVTCVGLLVPKEKRTFYLAACEGSLFLGLLIGYLINGPIIDSLGLSAMTYISLGLSVLPLIVATVFLPANTAGTSNVSTKFKLRELVNCTRFLDAFKCMFQKREGSNRLSLHLLCIVYICVSFSSGGFAAVSFLYFVKEKGFSLTYYSIFNSYIHAVSGFISPLSIKLLKKYTNLRTSTIGLAGISVVAIGYAMMPIDTVVLVWVGGTLISLYIGALGVLYDLQVSLCKKDEIAKVFAYSAVIHTTVGVGFDTLVRDLYSATLSFWPGLFLDALSFCNIAALAVFVWFVLLQNS</sequence>
<feature type="transmembrane region" description="Helical" evidence="5">
    <location>
        <begin position="521"/>
        <end position="548"/>
    </location>
</feature>
<proteinExistence type="predicted"/>
<feature type="transmembrane region" description="Helical" evidence="5">
    <location>
        <begin position="274"/>
        <end position="293"/>
    </location>
</feature>
<dbReference type="GO" id="GO:0022857">
    <property type="term" value="F:transmembrane transporter activity"/>
    <property type="evidence" value="ECO:0007669"/>
    <property type="project" value="InterPro"/>
</dbReference>
<dbReference type="Proteomes" id="UP000593567">
    <property type="component" value="Unassembled WGS sequence"/>
</dbReference>
<dbReference type="Pfam" id="PF07690">
    <property type="entry name" value="MFS_1"/>
    <property type="match status" value="1"/>
</dbReference>
<dbReference type="InterPro" id="IPR036259">
    <property type="entry name" value="MFS_trans_sf"/>
</dbReference>
<dbReference type="PANTHER" id="PTHR23507:SF1">
    <property type="entry name" value="FI18259P1-RELATED"/>
    <property type="match status" value="1"/>
</dbReference>
<dbReference type="AlphaFoldDB" id="A0A7J7KLC4"/>
<dbReference type="GO" id="GO:0016020">
    <property type="term" value="C:membrane"/>
    <property type="evidence" value="ECO:0007669"/>
    <property type="project" value="UniProtKB-SubCell"/>
</dbReference>
<dbReference type="Gene3D" id="1.20.1250.20">
    <property type="entry name" value="MFS general substrate transporter like domains"/>
    <property type="match status" value="1"/>
</dbReference>
<reference evidence="6" key="1">
    <citation type="submission" date="2020-06" db="EMBL/GenBank/DDBJ databases">
        <title>Draft genome of Bugula neritina, a colonial animal packing powerful symbionts and potential medicines.</title>
        <authorList>
            <person name="Rayko M."/>
        </authorList>
    </citation>
    <scope>NUCLEOTIDE SEQUENCE [LARGE SCALE GENOMIC DNA]</scope>
    <source>
        <strain evidence="6">Kwan_BN1</strain>
    </source>
</reference>
<feature type="transmembrane region" description="Helical" evidence="5">
    <location>
        <begin position="491"/>
        <end position="509"/>
    </location>
</feature>
<keyword evidence="2 5" id="KW-0812">Transmembrane</keyword>
<feature type="transmembrane region" description="Helical" evidence="5">
    <location>
        <begin position="407"/>
        <end position="424"/>
    </location>
</feature>
<dbReference type="PANTHER" id="PTHR23507">
    <property type="entry name" value="ZGC:174356"/>
    <property type="match status" value="1"/>
</dbReference>
<dbReference type="SUPFAM" id="SSF103473">
    <property type="entry name" value="MFS general substrate transporter"/>
    <property type="match status" value="1"/>
</dbReference>
<evidence type="ECO:0000256" key="1">
    <source>
        <dbReference type="ARBA" id="ARBA00004141"/>
    </source>
</evidence>
<evidence type="ECO:0000256" key="2">
    <source>
        <dbReference type="ARBA" id="ARBA00022692"/>
    </source>
</evidence>
<keyword evidence="4 5" id="KW-0472">Membrane</keyword>
<feature type="transmembrane region" description="Helical" evidence="5">
    <location>
        <begin position="244"/>
        <end position="267"/>
    </location>
</feature>
<evidence type="ECO:0000256" key="3">
    <source>
        <dbReference type="ARBA" id="ARBA00022989"/>
    </source>
</evidence>
<feature type="transmembrane region" description="Helical" evidence="5">
    <location>
        <begin position="305"/>
        <end position="325"/>
    </location>
</feature>
<evidence type="ECO:0000256" key="4">
    <source>
        <dbReference type="ARBA" id="ARBA00023136"/>
    </source>
</evidence>
<feature type="transmembrane region" description="Helical" evidence="5">
    <location>
        <begin position="207"/>
        <end position="232"/>
    </location>
</feature>
<gene>
    <name evidence="6" type="ORF">EB796_002839</name>
</gene>
<feature type="transmembrane region" description="Helical" evidence="5">
    <location>
        <begin position="180"/>
        <end position="200"/>
    </location>
</feature>
<keyword evidence="7" id="KW-1185">Reference proteome</keyword>
<evidence type="ECO:0000313" key="7">
    <source>
        <dbReference type="Proteomes" id="UP000593567"/>
    </source>
</evidence>
<dbReference type="OrthoDB" id="3026777at2759"/>
<organism evidence="6 7">
    <name type="scientific">Bugula neritina</name>
    <name type="common">Brown bryozoan</name>
    <name type="synonym">Sertularia neritina</name>
    <dbReference type="NCBI Taxonomy" id="10212"/>
    <lineage>
        <taxon>Eukaryota</taxon>
        <taxon>Metazoa</taxon>
        <taxon>Spiralia</taxon>
        <taxon>Lophotrochozoa</taxon>
        <taxon>Bryozoa</taxon>
        <taxon>Gymnolaemata</taxon>
        <taxon>Cheilostomatida</taxon>
        <taxon>Flustrina</taxon>
        <taxon>Buguloidea</taxon>
        <taxon>Bugulidae</taxon>
        <taxon>Bugula</taxon>
    </lineage>
</organism>
<accession>A0A7J7KLC4</accession>
<evidence type="ECO:0000313" key="6">
    <source>
        <dbReference type="EMBL" id="KAF6038854.1"/>
    </source>
</evidence>
<name>A0A7J7KLC4_BUGNE</name>
<keyword evidence="3 5" id="KW-1133">Transmembrane helix</keyword>
<comment type="caution">
    <text evidence="6">The sequence shown here is derived from an EMBL/GenBank/DDBJ whole genome shotgun (WGS) entry which is preliminary data.</text>
</comment>
<dbReference type="InterPro" id="IPR011701">
    <property type="entry name" value="MFS"/>
</dbReference>
<comment type="subcellular location">
    <subcellularLocation>
        <location evidence="1">Membrane</location>
        <topology evidence="1">Multi-pass membrane protein</topology>
    </subcellularLocation>
</comment>
<feature type="transmembrane region" description="Helical" evidence="5">
    <location>
        <begin position="367"/>
        <end position="395"/>
    </location>
</feature>
<dbReference type="EMBL" id="VXIV02000340">
    <property type="protein sequence ID" value="KAF6038854.1"/>
    <property type="molecule type" value="Genomic_DNA"/>
</dbReference>
<protein>
    <submittedName>
        <fullName evidence="6">Uncharacterized protein</fullName>
    </submittedName>
</protein>
<feature type="transmembrane region" description="Helical" evidence="5">
    <location>
        <begin position="459"/>
        <end position="479"/>
    </location>
</feature>
<feature type="transmembrane region" description="Helical" evidence="5">
    <location>
        <begin position="436"/>
        <end position="453"/>
    </location>
</feature>
<evidence type="ECO:0000256" key="5">
    <source>
        <dbReference type="SAM" id="Phobius"/>
    </source>
</evidence>